<feature type="compositionally biased region" description="Low complexity" evidence="1">
    <location>
        <begin position="754"/>
        <end position="765"/>
    </location>
</feature>
<feature type="region of interest" description="Disordered" evidence="1">
    <location>
        <begin position="1"/>
        <end position="121"/>
    </location>
</feature>
<dbReference type="GeneID" id="37023109"/>
<feature type="region of interest" description="Disordered" evidence="1">
    <location>
        <begin position="180"/>
        <end position="220"/>
    </location>
</feature>
<protein>
    <submittedName>
        <fullName evidence="2">Uncharacterized protein</fullName>
    </submittedName>
</protein>
<organism evidence="2 3">
    <name type="scientific">Meira miltonrushii</name>
    <dbReference type="NCBI Taxonomy" id="1280837"/>
    <lineage>
        <taxon>Eukaryota</taxon>
        <taxon>Fungi</taxon>
        <taxon>Dikarya</taxon>
        <taxon>Basidiomycota</taxon>
        <taxon>Ustilaginomycotina</taxon>
        <taxon>Exobasidiomycetes</taxon>
        <taxon>Exobasidiales</taxon>
        <taxon>Brachybasidiaceae</taxon>
        <taxon>Meira</taxon>
    </lineage>
</organism>
<feature type="compositionally biased region" description="Basic and acidic residues" evidence="1">
    <location>
        <begin position="35"/>
        <end position="47"/>
    </location>
</feature>
<accession>A0A316VJH6</accession>
<evidence type="ECO:0000313" key="3">
    <source>
        <dbReference type="Proteomes" id="UP000245771"/>
    </source>
</evidence>
<dbReference type="SUPFAM" id="SSF48371">
    <property type="entry name" value="ARM repeat"/>
    <property type="match status" value="1"/>
</dbReference>
<feature type="compositionally biased region" description="Low complexity" evidence="1">
    <location>
        <begin position="196"/>
        <end position="211"/>
    </location>
</feature>
<dbReference type="AlphaFoldDB" id="A0A316VJH6"/>
<feature type="compositionally biased region" description="Polar residues" evidence="1">
    <location>
        <begin position="732"/>
        <end position="748"/>
    </location>
</feature>
<proteinExistence type="predicted"/>
<evidence type="ECO:0000313" key="2">
    <source>
        <dbReference type="EMBL" id="PWN37772.1"/>
    </source>
</evidence>
<evidence type="ECO:0000256" key="1">
    <source>
        <dbReference type="SAM" id="MobiDB-lite"/>
    </source>
</evidence>
<dbReference type="RefSeq" id="XP_025358074.1">
    <property type="nucleotide sequence ID" value="XM_025501328.1"/>
</dbReference>
<dbReference type="OrthoDB" id="3354034at2759"/>
<keyword evidence="3" id="KW-1185">Reference proteome</keyword>
<dbReference type="InterPro" id="IPR016024">
    <property type="entry name" value="ARM-type_fold"/>
</dbReference>
<name>A0A316VJH6_9BASI</name>
<feature type="region of interest" description="Disordered" evidence="1">
    <location>
        <begin position="693"/>
        <end position="782"/>
    </location>
</feature>
<dbReference type="EMBL" id="KZ819602">
    <property type="protein sequence ID" value="PWN37772.1"/>
    <property type="molecule type" value="Genomic_DNA"/>
</dbReference>
<dbReference type="InParanoid" id="A0A316VJH6"/>
<dbReference type="Gene3D" id="1.25.40.180">
    <property type="match status" value="1"/>
</dbReference>
<gene>
    <name evidence="2" type="ORF">FA14DRAFT_183625</name>
</gene>
<sequence>MMNSQENDDKENKPIRNGRHQRNRASTTHSWTTNKDSKPKKSNDGPRKIAASLFKSPELEGRSTFGNQRKRASIGAILAPAFEQQKTKQNIQDQDDDDHDHDMYFTTGSFSSKSENSKKALIPKRDLTSVFEKKRAGNELHATPEPLPKIIITPPVPQRQGKVDIAYNSRAGNYLRSIASEDTEKETATEDRVTASGVPVPDSVPVSDSMPDPVPDQETPKITTATVDDELASLPFEHELPSFEVQEKRTNDDNKGIEGIKLVIDAFLSDFFVERPYDHAKRLFPSLSDLLISSMEPANQFELSKWGRFQPIPSLRAHCAAIEGEEMVVLHPRWVRWKLQSTLDVVLDHIITGIVALVVDDRAPYGTPPVMAALIDSLTQNLITPEEIHLNRSPSGTEMIRSGQDNALGAWVQMCAMAVGLGVKAKEVLTVADVIHTSTNDEKDAWKSCLKDIDPAKRLVVLLTRHIHVVLERGKAARERNNLLVVPPVQRGSRKRWLAANAEHRARRASHDENFAKLTSGQISEGEYRSTERRLAAEGHPRDIFATLHLVRFVGELYKVSVLTKYDLRDWLDRFLFDTVFPGVPSMYELEAGCALLLTVGRTIEEQSGKKYTSSSSPEQAQSPSFLRMDVGSSPVKPTFDLMKMECETDDELSWSIVEKCIGRLQEIQQIEEVNEEGKIWCREMVAMHQRGWRRAGPSESHMNAVSSAAQAARRARRGPHRNRQQNKGRSGKSTTTPTSLPTRQSPVQKGEGSNNQTDSTQSSSEESKIIVTVQDYEFQDE</sequence>
<feature type="compositionally biased region" description="Polar residues" evidence="1">
    <location>
        <begin position="24"/>
        <end position="34"/>
    </location>
</feature>
<reference evidence="2 3" key="1">
    <citation type="journal article" date="2018" name="Mol. Biol. Evol.">
        <title>Broad Genomic Sampling Reveals a Smut Pathogenic Ancestry of the Fungal Clade Ustilaginomycotina.</title>
        <authorList>
            <person name="Kijpornyongpan T."/>
            <person name="Mondo S.J."/>
            <person name="Barry K."/>
            <person name="Sandor L."/>
            <person name="Lee J."/>
            <person name="Lipzen A."/>
            <person name="Pangilinan J."/>
            <person name="LaButti K."/>
            <person name="Hainaut M."/>
            <person name="Henrissat B."/>
            <person name="Grigoriev I.V."/>
            <person name="Spatafora J.W."/>
            <person name="Aime M.C."/>
        </authorList>
    </citation>
    <scope>NUCLEOTIDE SEQUENCE [LARGE SCALE GENOMIC DNA]</scope>
    <source>
        <strain evidence="2 3">MCA 3882</strain>
    </source>
</reference>
<dbReference type="Proteomes" id="UP000245771">
    <property type="component" value="Unassembled WGS sequence"/>
</dbReference>
<feature type="compositionally biased region" description="Basic residues" evidence="1">
    <location>
        <begin position="714"/>
        <end position="731"/>
    </location>
</feature>
<dbReference type="STRING" id="1280837.A0A316VJH6"/>